<protein>
    <recommendedName>
        <fullName evidence="4">Toxin</fullName>
    </recommendedName>
</protein>
<name>A0A646KLV4_STRJU</name>
<reference evidence="2 3" key="1">
    <citation type="submission" date="2019-05" db="EMBL/GenBank/DDBJ databases">
        <title>Comparative genomics and metabolomics analyses of clavulanic acid producing Streptomyces species provides insight into specialized metabolism and evolution of beta-lactam biosynthetic gene clusters.</title>
        <authorList>
            <person name="Moore M.A."/>
            <person name="Cruz-Morales P."/>
            <person name="Barona Gomez F."/>
            <person name="Kapil T."/>
        </authorList>
    </citation>
    <scope>NUCLEOTIDE SEQUENCE [LARGE SCALE GENOMIC DNA]</scope>
    <source>
        <strain evidence="2 3">NRRL 5741</strain>
    </source>
</reference>
<dbReference type="OrthoDB" id="4144896at2"/>
<accession>A0A646KLV4</accession>
<proteinExistence type="predicted"/>
<dbReference type="RefSeq" id="WP_153524786.1">
    <property type="nucleotide sequence ID" value="NZ_JBEPDZ010000042.1"/>
</dbReference>
<evidence type="ECO:0000313" key="2">
    <source>
        <dbReference type="EMBL" id="MQT03223.1"/>
    </source>
</evidence>
<keyword evidence="3" id="KW-1185">Reference proteome</keyword>
<sequence length="186" mass="21096">MGWRDLREQRALRSECRAKLNELDLVLPAPFTLESFLDDLRRRRGRRLILHPWNETLPEGGLCGAWLRTSDTDHVYFAANTSATHQRHIVLHEIAHMLWGHELLPDTASLTGLFPDLDPRTVLDALSLHRTGYAERQEQQAEMTASLLGQAIDRLQAPRGLSGSLGRLQDALGGSDEPPDDHRERR</sequence>
<dbReference type="EMBL" id="VCLA01000166">
    <property type="protein sequence ID" value="MQT03223.1"/>
    <property type="molecule type" value="Genomic_DNA"/>
</dbReference>
<comment type="caution">
    <text evidence="2">The sequence shown here is derived from an EMBL/GenBank/DDBJ whole genome shotgun (WGS) entry which is preliminary data.</text>
</comment>
<organism evidence="2 3">
    <name type="scientific">Streptomyces jumonjinensis</name>
    <dbReference type="NCBI Taxonomy" id="1945"/>
    <lineage>
        <taxon>Bacteria</taxon>
        <taxon>Bacillati</taxon>
        <taxon>Actinomycetota</taxon>
        <taxon>Actinomycetes</taxon>
        <taxon>Kitasatosporales</taxon>
        <taxon>Streptomycetaceae</taxon>
        <taxon>Streptomyces</taxon>
    </lineage>
</organism>
<evidence type="ECO:0008006" key="4">
    <source>
        <dbReference type="Google" id="ProtNLM"/>
    </source>
</evidence>
<dbReference type="AlphaFoldDB" id="A0A646KLV4"/>
<feature type="region of interest" description="Disordered" evidence="1">
    <location>
        <begin position="163"/>
        <end position="186"/>
    </location>
</feature>
<dbReference type="Proteomes" id="UP000419138">
    <property type="component" value="Unassembled WGS sequence"/>
</dbReference>
<evidence type="ECO:0000313" key="3">
    <source>
        <dbReference type="Proteomes" id="UP000419138"/>
    </source>
</evidence>
<evidence type="ECO:0000256" key="1">
    <source>
        <dbReference type="SAM" id="MobiDB-lite"/>
    </source>
</evidence>
<gene>
    <name evidence="2" type="ORF">FF041_24430</name>
</gene>